<keyword evidence="2" id="KW-1185">Reference proteome</keyword>
<sequence>MPPAAAAARVDWTEGKVDDVDAVVGRESARVLWSGAGTGQHISVGKRLFRFVSYMIALKYVRNLPYRRYGTMYSDRMLQAEQQQARQLK</sequence>
<dbReference type="Proteomes" id="UP001638806">
    <property type="component" value="Unassembled WGS sequence"/>
</dbReference>
<accession>A0ACC4E6J9</accession>
<reference evidence="1" key="1">
    <citation type="submission" date="2024-12" db="EMBL/GenBank/DDBJ databases">
        <title>Comparative genomics and development of molecular markers within Purpureocillium lilacinum and among Purpureocillium species.</title>
        <authorList>
            <person name="Yeh Z.-Y."/>
            <person name="Ni N.-T."/>
            <person name="Lo P.-H."/>
            <person name="Mushyakhwo K."/>
            <person name="Lin C.-F."/>
            <person name="Nai Y.-S."/>
        </authorList>
    </citation>
    <scope>NUCLEOTIDE SEQUENCE</scope>
    <source>
        <strain evidence="1">NCHU-NPUST-175</strain>
    </source>
</reference>
<organism evidence="1 2">
    <name type="scientific">Purpureocillium lilacinum</name>
    <name type="common">Paecilomyces lilacinus</name>
    <dbReference type="NCBI Taxonomy" id="33203"/>
    <lineage>
        <taxon>Eukaryota</taxon>
        <taxon>Fungi</taxon>
        <taxon>Dikarya</taxon>
        <taxon>Ascomycota</taxon>
        <taxon>Pezizomycotina</taxon>
        <taxon>Sordariomycetes</taxon>
        <taxon>Hypocreomycetidae</taxon>
        <taxon>Hypocreales</taxon>
        <taxon>Ophiocordycipitaceae</taxon>
        <taxon>Purpureocillium</taxon>
    </lineage>
</organism>
<proteinExistence type="predicted"/>
<evidence type="ECO:0000313" key="2">
    <source>
        <dbReference type="Proteomes" id="UP001638806"/>
    </source>
</evidence>
<dbReference type="EMBL" id="JBGNUJ010000002">
    <property type="protein sequence ID" value="KAL3963843.1"/>
    <property type="molecule type" value="Genomic_DNA"/>
</dbReference>
<gene>
    <name evidence="1" type="ORF">ACCO45_000847</name>
</gene>
<evidence type="ECO:0000313" key="1">
    <source>
        <dbReference type="EMBL" id="KAL3963843.1"/>
    </source>
</evidence>
<protein>
    <submittedName>
        <fullName evidence="1">Uncharacterized protein</fullName>
    </submittedName>
</protein>
<comment type="caution">
    <text evidence="1">The sequence shown here is derived from an EMBL/GenBank/DDBJ whole genome shotgun (WGS) entry which is preliminary data.</text>
</comment>
<name>A0ACC4E6J9_PURLI</name>